<evidence type="ECO:0000259" key="1">
    <source>
        <dbReference type="Pfam" id="PF14111"/>
    </source>
</evidence>
<keyword evidence="3" id="KW-1185">Reference proteome</keyword>
<evidence type="ECO:0000313" key="2">
    <source>
        <dbReference type="EMBL" id="KAF9599061.1"/>
    </source>
</evidence>
<dbReference type="AlphaFoldDB" id="A0A835HHD5"/>
<dbReference type="InterPro" id="IPR025558">
    <property type="entry name" value="DUF4283"/>
</dbReference>
<sequence length="115" mass="13362">MDILNEDNTRMDEPGDSTRAKIEQLQVDMQNLFCSKEKRVVDIRCKNREESPVEHTTLLGKLYGGKQISLQDLADELHRCWQTRGKTKIESISKGFYKMGFENADEYEHVRKNGP</sequence>
<dbReference type="Proteomes" id="UP000631114">
    <property type="component" value="Unassembled WGS sequence"/>
</dbReference>
<accession>A0A835HHD5</accession>
<comment type="caution">
    <text evidence="2">The sequence shown here is derived from an EMBL/GenBank/DDBJ whole genome shotgun (WGS) entry which is preliminary data.</text>
</comment>
<dbReference type="Pfam" id="PF14111">
    <property type="entry name" value="DUF4283"/>
    <property type="match status" value="1"/>
</dbReference>
<dbReference type="EMBL" id="JADFTS010000007">
    <property type="protein sequence ID" value="KAF9599061.1"/>
    <property type="molecule type" value="Genomic_DNA"/>
</dbReference>
<reference evidence="2 3" key="1">
    <citation type="submission" date="2020-10" db="EMBL/GenBank/DDBJ databases">
        <title>The Coptis chinensis genome and diversification of protoberbering-type alkaloids.</title>
        <authorList>
            <person name="Wang B."/>
            <person name="Shu S."/>
            <person name="Song C."/>
            <person name="Liu Y."/>
        </authorList>
    </citation>
    <scope>NUCLEOTIDE SEQUENCE [LARGE SCALE GENOMIC DNA]</scope>
    <source>
        <strain evidence="2">HL-2020</strain>
        <tissue evidence="2">Leaf</tissue>
    </source>
</reference>
<evidence type="ECO:0000313" key="3">
    <source>
        <dbReference type="Proteomes" id="UP000631114"/>
    </source>
</evidence>
<organism evidence="2 3">
    <name type="scientific">Coptis chinensis</name>
    <dbReference type="NCBI Taxonomy" id="261450"/>
    <lineage>
        <taxon>Eukaryota</taxon>
        <taxon>Viridiplantae</taxon>
        <taxon>Streptophyta</taxon>
        <taxon>Embryophyta</taxon>
        <taxon>Tracheophyta</taxon>
        <taxon>Spermatophyta</taxon>
        <taxon>Magnoliopsida</taxon>
        <taxon>Ranunculales</taxon>
        <taxon>Ranunculaceae</taxon>
        <taxon>Coptidoideae</taxon>
        <taxon>Coptis</taxon>
    </lineage>
</organism>
<gene>
    <name evidence="2" type="ORF">IFM89_033668</name>
</gene>
<protein>
    <recommendedName>
        <fullName evidence="1">DUF4283 domain-containing protein</fullName>
    </recommendedName>
</protein>
<proteinExistence type="predicted"/>
<feature type="domain" description="DUF4283" evidence="1">
    <location>
        <begin position="57"/>
        <end position="115"/>
    </location>
</feature>
<name>A0A835HHD5_9MAGN</name>